<reference evidence="3 4" key="1">
    <citation type="submission" date="2022-05" db="EMBL/GenBank/DDBJ databases">
        <authorList>
            <person name="Park J.-S."/>
        </authorList>
    </citation>
    <scope>NUCLEOTIDE SEQUENCE [LARGE SCALE GENOMIC DNA]</scope>
    <source>
        <strain evidence="3 4">2012CJ34-2</strain>
    </source>
</reference>
<dbReference type="PANTHER" id="PTHR40278">
    <property type="entry name" value="DNA UTILIZATION PROTEIN HOFN"/>
    <property type="match status" value="1"/>
</dbReference>
<gene>
    <name evidence="3" type="ORF">M3P05_11710</name>
</gene>
<keyword evidence="2" id="KW-0472">Membrane</keyword>
<dbReference type="InterPro" id="IPR052534">
    <property type="entry name" value="Extracell_DNA_Util/SecSys_Comp"/>
</dbReference>
<keyword evidence="4" id="KW-1185">Reference proteome</keyword>
<dbReference type="InterPro" id="IPR007813">
    <property type="entry name" value="PilN"/>
</dbReference>
<dbReference type="RefSeq" id="WP_249699836.1">
    <property type="nucleotide sequence ID" value="NZ_JAMFLX010000014.1"/>
</dbReference>
<comment type="caution">
    <text evidence="3">The sequence shown here is derived from an EMBL/GenBank/DDBJ whole genome shotgun (WGS) entry which is preliminary data.</text>
</comment>
<dbReference type="PANTHER" id="PTHR40278:SF2">
    <property type="entry name" value="TYPE IV PILUS INNER MEMBRANE COMPONENT PILN"/>
    <property type="match status" value="1"/>
</dbReference>
<keyword evidence="2" id="KW-1133">Transmembrane helix</keyword>
<keyword evidence="1" id="KW-0175">Coiled coil</keyword>
<accession>A0ABT0PGS8</accession>
<name>A0ABT0PGS8_9GAMM</name>
<dbReference type="Pfam" id="PF05137">
    <property type="entry name" value="PilN"/>
    <property type="match status" value="1"/>
</dbReference>
<proteinExistence type="predicted"/>
<feature type="transmembrane region" description="Helical" evidence="2">
    <location>
        <begin position="21"/>
        <end position="38"/>
    </location>
</feature>
<evidence type="ECO:0000313" key="3">
    <source>
        <dbReference type="EMBL" id="MCL6270590.1"/>
    </source>
</evidence>
<evidence type="ECO:0000313" key="4">
    <source>
        <dbReference type="Proteomes" id="UP001203338"/>
    </source>
</evidence>
<evidence type="ECO:0000256" key="2">
    <source>
        <dbReference type="SAM" id="Phobius"/>
    </source>
</evidence>
<sequence length="183" mass="20465">MARINLLPWREELRRERQKQFLIALGIAAVLAVMVIVSRDLMLSSAIDAQKARNSFITTEIGSLDSKIREIKDLKTKKEELLARMKVIQNLQGNRPVIVRMFDELVRVMPDGVYFTGLTVKGGEINIQGVAESNNRISKLMRKLDESDWFSDPNLTAVKALNSGDGSTFDLTVMQSTPEGDGV</sequence>
<evidence type="ECO:0000256" key="1">
    <source>
        <dbReference type="SAM" id="Coils"/>
    </source>
</evidence>
<feature type="coiled-coil region" evidence="1">
    <location>
        <begin position="64"/>
        <end position="91"/>
    </location>
</feature>
<organism evidence="3 4">
    <name type="scientific">Parendozoicomonas callyspongiae</name>
    <dbReference type="NCBI Taxonomy" id="2942213"/>
    <lineage>
        <taxon>Bacteria</taxon>
        <taxon>Pseudomonadati</taxon>
        <taxon>Pseudomonadota</taxon>
        <taxon>Gammaproteobacteria</taxon>
        <taxon>Oceanospirillales</taxon>
        <taxon>Endozoicomonadaceae</taxon>
        <taxon>Parendozoicomonas</taxon>
    </lineage>
</organism>
<dbReference type="EMBL" id="JAMFLX010000014">
    <property type="protein sequence ID" value="MCL6270590.1"/>
    <property type="molecule type" value="Genomic_DNA"/>
</dbReference>
<protein>
    <submittedName>
        <fullName evidence="3">PilN domain-containing protein</fullName>
    </submittedName>
</protein>
<dbReference type="Proteomes" id="UP001203338">
    <property type="component" value="Unassembled WGS sequence"/>
</dbReference>
<keyword evidence="2" id="KW-0812">Transmembrane</keyword>